<dbReference type="Proteomes" id="UP000215374">
    <property type="component" value="Chromosome 1"/>
</dbReference>
<reference evidence="3 4" key="1">
    <citation type="submission" date="2017-06" db="EMBL/GenBank/DDBJ databases">
        <authorList>
            <consortium name="Pathogen Informatics"/>
        </authorList>
    </citation>
    <scope>NUCLEOTIDE SEQUENCE [LARGE SCALE GENOMIC DNA]</scope>
    <source>
        <strain evidence="3 4">NCTC13015</strain>
    </source>
</reference>
<protein>
    <recommendedName>
        <fullName evidence="5">Secreted protein</fullName>
    </recommendedName>
</protein>
<evidence type="ECO:0008006" key="5">
    <source>
        <dbReference type="Google" id="ProtNLM"/>
    </source>
</evidence>
<evidence type="ECO:0000313" key="4">
    <source>
        <dbReference type="Proteomes" id="UP000215374"/>
    </source>
</evidence>
<feature type="chain" id="PRO_5013258240" description="Secreted protein" evidence="2">
    <location>
        <begin position="31"/>
        <end position="152"/>
    </location>
</feature>
<dbReference type="EMBL" id="LT906467">
    <property type="protein sequence ID" value="SNV52643.1"/>
    <property type="molecule type" value="Genomic_DNA"/>
</dbReference>
<feature type="compositionally biased region" description="Low complexity" evidence="1">
    <location>
        <begin position="36"/>
        <end position="46"/>
    </location>
</feature>
<feature type="region of interest" description="Disordered" evidence="1">
    <location>
        <begin position="34"/>
        <end position="66"/>
    </location>
</feature>
<proteinExistence type="predicted"/>
<accession>A0A239Y2T3</accession>
<name>A0A239Y2T3_9CORY</name>
<evidence type="ECO:0000256" key="2">
    <source>
        <dbReference type="SAM" id="SignalP"/>
    </source>
</evidence>
<dbReference type="AlphaFoldDB" id="A0A239Y2T3"/>
<sequence>MHKVLGMRKRSLAALTALALAFTVPAPAHAGVTELSSAGSSGSSSSKVPEGKVPENGPKVPEQPALGSAYTGSAPLSLGIAAAATFIAVQLLIDATPPLRQAVDDIAKQAGLSGVYGSSEGNRIFDVPAWIALAEQFAGQLPPMPQLPQMPR</sequence>
<gene>
    <name evidence="3" type="ORF">SAMEA4535761_00074</name>
</gene>
<feature type="signal peptide" evidence="2">
    <location>
        <begin position="1"/>
        <end position="30"/>
    </location>
</feature>
<evidence type="ECO:0000313" key="3">
    <source>
        <dbReference type="EMBL" id="SNV52643.1"/>
    </source>
</evidence>
<organism evidence="3 4">
    <name type="scientific">Corynebacterium imitans</name>
    <dbReference type="NCBI Taxonomy" id="156978"/>
    <lineage>
        <taxon>Bacteria</taxon>
        <taxon>Bacillati</taxon>
        <taxon>Actinomycetota</taxon>
        <taxon>Actinomycetes</taxon>
        <taxon>Mycobacteriales</taxon>
        <taxon>Corynebacteriaceae</taxon>
        <taxon>Corynebacterium</taxon>
    </lineage>
</organism>
<keyword evidence="2" id="KW-0732">Signal</keyword>
<evidence type="ECO:0000256" key="1">
    <source>
        <dbReference type="SAM" id="MobiDB-lite"/>
    </source>
</evidence>